<reference evidence="2 3" key="1">
    <citation type="journal article" date="2021" name="Commun. Biol.">
        <title>The genome of Shorea leprosula (Dipterocarpaceae) highlights the ecological relevance of drought in aseasonal tropical rainforests.</title>
        <authorList>
            <person name="Ng K.K.S."/>
            <person name="Kobayashi M.J."/>
            <person name="Fawcett J.A."/>
            <person name="Hatakeyama M."/>
            <person name="Paape T."/>
            <person name="Ng C.H."/>
            <person name="Ang C.C."/>
            <person name="Tnah L.H."/>
            <person name="Lee C.T."/>
            <person name="Nishiyama T."/>
            <person name="Sese J."/>
            <person name="O'Brien M.J."/>
            <person name="Copetti D."/>
            <person name="Mohd Noor M.I."/>
            <person name="Ong R.C."/>
            <person name="Putra M."/>
            <person name="Sireger I.Z."/>
            <person name="Indrioko S."/>
            <person name="Kosugi Y."/>
            <person name="Izuno A."/>
            <person name="Isagi Y."/>
            <person name="Lee S.L."/>
            <person name="Shimizu K.K."/>
        </authorList>
    </citation>
    <scope>NUCLEOTIDE SEQUENCE [LARGE SCALE GENOMIC DNA]</scope>
    <source>
        <strain evidence="2">214</strain>
    </source>
</reference>
<dbReference type="Proteomes" id="UP001054252">
    <property type="component" value="Unassembled WGS sequence"/>
</dbReference>
<proteinExistence type="predicted"/>
<dbReference type="AlphaFoldDB" id="A0AAV5IYR2"/>
<accession>A0AAV5IYR2</accession>
<gene>
    <name evidence="2" type="ORF">SLEP1_g17041</name>
</gene>
<protein>
    <submittedName>
        <fullName evidence="2">Uncharacterized protein</fullName>
    </submittedName>
</protein>
<dbReference type="InterPro" id="IPR055317">
    <property type="entry name" value="CLE14-like"/>
</dbReference>
<keyword evidence="1" id="KW-0732">Signal</keyword>
<feature type="chain" id="PRO_5043629965" evidence="1">
    <location>
        <begin position="26"/>
        <end position="90"/>
    </location>
</feature>
<organism evidence="2 3">
    <name type="scientific">Rubroshorea leprosula</name>
    <dbReference type="NCBI Taxonomy" id="152421"/>
    <lineage>
        <taxon>Eukaryota</taxon>
        <taxon>Viridiplantae</taxon>
        <taxon>Streptophyta</taxon>
        <taxon>Embryophyta</taxon>
        <taxon>Tracheophyta</taxon>
        <taxon>Spermatophyta</taxon>
        <taxon>Magnoliopsida</taxon>
        <taxon>eudicotyledons</taxon>
        <taxon>Gunneridae</taxon>
        <taxon>Pentapetalae</taxon>
        <taxon>rosids</taxon>
        <taxon>malvids</taxon>
        <taxon>Malvales</taxon>
        <taxon>Dipterocarpaceae</taxon>
        <taxon>Rubroshorea</taxon>
    </lineage>
</organism>
<feature type="signal peptide" evidence="1">
    <location>
        <begin position="1"/>
        <end position="25"/>
    </location>
</feature>
<evidence type="ECO:0000256" key="1">
    <source>
        <dbReference type="SAM" id="SignalP"/>
    </source>
</evidence>
<name>A0AAV5IYR2_9ROSI</name>
<keyword evidence="3" id="KW-1185">Reference proteome</keyword>
<evidence type="ECO:0000313" key="3">
    <source>
        <dbReference type="Proteomes" id="UP001054252"/>
    </source>
</evidence>
<dbReference type="EMBL" id="BPVZ01000022">
    <property type="protein sequence ID" value="GKV04964.1"/>
    <property type="molecule type" value="Genomic_DNA"/>
</dbReference>
<sequence length="90" mass="10012">MRIRNYPLLFLMLIIMLGSVQFSGCREIKEATIGEEAAGRLRNKYAPIFSRSISTILGLARSSSSGSHKIRSMHTVSRRIVPCGPNPLHN</sequence>
<evidence type="ECO:0000313" key="2">
    <source>
        <dbReference type="EMBL" id="GKV04964.1"/>
    </source>
</evidence>
<dbReference type="PANTHER" id="PTHR35472:SF3">
    <property type="entry name" value="CLAVATA3_ESR (CLE) GENE FAMILY MEMBER MTCLE05"/>
    <property type="match status" value="1"/>
</dbReference>
<dbReference type="PANTHER" id="PTHR35472">
    <property type="match status" value="1"/>
</dbReference>
<comment type="caution">
    <text evidence="2">The sequence shown here is derived from an EMBL/GenBank/DDBJ whole genome shotgun (WGS) entry which is preliminary data.</text>
</comment>